<dbReference type="CDD" id="cd00829">
    <property type="entry name" value="SCP-x_thiolase"/>
    <property type="match status" value="1"/>
</dbReference>
<protein>
    <submittedName>
        <fullName evidence="3">Thiolase family protein</fullName>
    </submittedName>
</protein>
<evidence type="ECO:0000259" key="1">
    <source>
        <dbReference type="Pfam" id="PF00109"/>
    </source>
</evidence>
<dbReference type="GO" id="GO:0016747">
    <property type="term" value="F:acyltransferase activity, transferring groups other than amino-acyl groups"/>
    <property type="evidence" value="ECO:0007669"/>
    <property type="project" value="InterPro"/>
</dbReference>
<sequence>MSNTYNNTFHTKVGNYARDVSIIGVGNSPWMLTHKHPEWNGITEQELFALSAISAMDDAGITGKDIDALAYSQLFTETSQVINPNVFVEDWLGMRGKASWHTESACTSPAIAFDTAVMAVASGKYDVVLAGGVDIAQSRPKPNMPACFREPQTADELHKIAATQWTDTAYTRYSTDEGVGMMEDYIPYYMNKYGVTSDQIDDALNGLAISDSRSAALCPDAIMDESYVQLAKKAGYDDVHEYMKSPHNPKIANYVRVSGTTKYADGSAAVIVCASNIAQKISKNTPIKVLGTGNSFLDHIHPFNLNSMTKEATSQLYERTGLSGKDIDLLLSPNFMITEALPVVEQVGYIPEGQAWEYFKDGRTAFDGDKPFNPGGGTQCFGHCYGAGGLLMISMAVKQMRGEAGAIQVKKTPQTSLIRAQGGAQGTIMIALGSPDKY</sequence>
<evidence type="ECO:0000313" key="4">
    <source>
        <dbReference type="Proteomes" id="UP000466388"/>
    </source>
</evidence>
<comment type="caution">
    <text evidence="3">The sequence shown here is derived from an EMBL/GenBank/DDBJ whole genome shotgun (WGS) entry which is preliminary data.</text>
</comment>
<organism evidence="3 4">
    <name type="scientific">Secundilactobacillus folii</name>
    <dbReference type="NCBI Taxonomy" id="2678357"/>
    <lineage>
        <taxon>Bacteria</taxon>
        <taxon>Bacillati</taxon>
        <taxon>Bacillota</taxon>
        <taxon>Bacilli</taxon>
        <taxon>Lactobacillales</taxon>
        <taxon>Lactobacillaceae</taxon>
        <taxon>Secundilactobacillus</taxon>
    </lineage>
</organism>
<dbReference type="PIRSF" id="PIRSF000429">
    <property type="entry name" value="Ac-CoA_Ac_transf"/>
    <property type="match status" value="1"/>
</dbReference>
<evidence type="ECO:0000313" key="3">
    <source>
        <dbReference type="EMBL" id="MTV82758.1"/>
    </source>
</evidence>
<dbReference type="Proteomes" id="UP000466388">
    <property type="component" value="Unassembled WGS sequence"/>
</dbReference>
<feature type="domain" description="Beta-ketoacyl synthase-like N-terminal" evidence="1">
    <location>
        <begin position="88"/>
        <end position="137"/>
    </location>
</feature>
<dbReference type="EMBL" id="WNJO01000010">
    <property type="protein sequence ID" value="MTV82758.1"/>
    <property type="molecule type" value="Genomic_DNA"/>
</dbReference>
<gene>
    <name evidence="3" type="ORF">GM612_08885</name>
</gene>
<dbReference type="Pfam" id="PF00109">
    <property type="entry name" value="ketoacyl-synt"/>
    <property type="match status" value="1"/>
</dbReference>
<dbReference type="SUPFAM" id="SSF53901">
    <property type="entry name" value="Thiolase-like"/>
    <property type="match status" value="2"/>
</dbReference>
<dbReference type="Gene3D" id="3.40.47.10">
    <property type="match status" value="1"/>
</dbReference>
<dbReference type="Pfam" id="PF22691">
    <property type="entry name" value="Thiolase_C_1"/>
    <property type="match status" value="1"/>
</dbReference>
<dbReference type="InterPro" id="IPR014030">
    <property type="entry name" value="Ketoacyl_synth_N"/>
</dbReference>
<evidence type="ECO:0000259" key="2">
    <source>
        <dbReference type="Pfam" id="PF22691"/>
    </source>
</evidence>
<keyword evidence="4" id="KW-1185">Reference proteome</keyword>
<dbReference type="InterPro" id="IPR016039">
    <property type="entry name" value="Thiolase-like"/>
</dbReference>
<feature type="domain" description="Thiolase C-terminal" evidence="2">
    <location>
        <begin position="308"/>
        <end position="425"/>
    </location>
</feature>
<dbReference type="RefSeq" id="WP_155432026.1">
    <property type="nucleotide sequence ID" value="NZ_WNJO01000010.1"/>
</dbReference>
<dbReference type="InterPro" id="IPR055140">
    <property type="entry name" value="Thiolase_C_2"/>
</dbReference>
<dbReference type="PANTHER" id="PTHR42870">
    <property type="entry name" value="ACETYL-COA C-ACETYLTRANSFERASE"/>
    <property type="match status" value="1"/>
</dbReference>
<dbReference type="PANTHER" id="PTHR42870:SF2">
    <property type="entry name" value="LIPID-TRANSFER PROTEIN, PUTATIVE-RELATED"/>
    <property type="match status" value="1"/>
</dbReference>
<name>A0A7X2XW80_9LACO</name>
<proteinExistence type="predicted"/>
<dbReference type="AlphaFoldDB" id="A0A7X2XW80"/>
<accession>A0A7X2XW80</accession>
<dbReference type="InterPro" id="IPR002155">
    <property type="entry name" value="Thiolase"/>
</dbReference>
<reference evidence="3 4" key="1">
    <citation type="submission" date="2019-11" db="EMBL/GenBank/DDBJ databases">
        <title>Lactobacillus sp. nov. CRM56-3, isolated from fermented tea leaves.</title>
        <authorList>
            <person name="Phuengjayaem S."/>
            <person name="Tanasupawat S."/>
        </authorList>
    </citation>
    <scope>NUCLEOTIDE SEQUENCE [LARGE SCALE GENOMIC DNA]</scope>
    <source>
        <strain evidence="3 4">CRM56-3</strain>
    </source>
</reference>